<comment type="caution">
    <text evidence="1">The sequence shown here is derived from an EMBL/GenBank/DDBJ whole genome shotgun (WGS) entry which is preliminary data.</text>
</comment>
<reference evidence="2" key="1">
    <citation type="journal article" date="2022" name="Mol. Ecol. Resour.">
        <title>The genomes of chicory, endive, great burdock and yacon provide insights into Asteraceae palaeo-polyploidization history and plant inulin production.</title>
        <authorList>
            <person name="Fan W."/>
            <person name="Wang S."/>
            <person name="Wang H."/>
            <person name="Wang A."/>
            <person name="Jiang F."/>
            <person name="Liu H."/>
            <person name="Zhao H."/>
            <person name="Xu D."/>
            <person name="Zhang Y."/>
        </authorList>
    </citation>
    <scope>NUCLEOTIDE SEQUENCE [LARGE SCALE GENOMIC DNA]</scope>
    <source>
        <strain evidence="2">cv. Niubang</strain>
    </source>
</reference>
<keyword evidence="2" id="KW-1185">Reference proteome</keyword>
<dbReference type="Proteomes" id="UP001055879">
    <property type="component" value="Linkage Group LG14"/>
</dbReference>
<gene>
    <name evidence="1" type="ORF">L6452_37075</name>
</gene>
<accession>A0ACB8Y312</accession>
<evidence type="ECO:0000313" key="2">
    <source>
        <dbReference type="Proteomes" id="UP001055879"/>
    </source>
</evidence>
<reference evidence="1 2" key="2">
    <citation type="journal article" date="2022" name="Mol. Ecol. Resour.">
        <title>The genomes of chicory, endive, great burdock and yacon provide insights into Asteraceae paleo-polyploidization history and plant inulin production.</title>
        <authorList>
            <person name="Fan W."/>
            <person name="Wang S."/>
            <person name="Wang H."/>
            <person name="Wang A."/>
            <person name="Jiang F."/>
            <person name="Liu H."/>
            <person name="Zhao H."/>
            <person name="Xu D."/>
            <person name="Zhang Y."/>
        </authorList>
    </citation>
    <scope>NUCLEOTIDE SEQUENCE [LARGE SCALE GENOMIC DNA]</scope>
    <source>
        <strain evidence="2">cv. Niubang</strain>
    </source>
</reference>
<proteinExistence type="predicted"/>
<sequence>MKALMRAISPGTYAQPQLVFMVPKKVYCHIAYTCSLENQLLVLDRHRDVGGNEQHASKETLKENSRAKEDINIIKKITEPLQNCAELCTYAEACPEVVQTTRLLCAA</sequence>
<evidence type="ECO:0000313" key="1">
    <source>
        <dbReference type="EMBL" id="KAI3677805.1"/>
    </source>
</evidence>
<dbReference type="EMBL" id="CM042060">
    <property type="protein sequence ID" value="KAI3677805.1"/>
    <property type="molecule type" value="Genomic_DNA"/>
</dbReference>
<organism evidence="1 2">
    <name type="scientific">Arctium lappa</name>
    <name type="common">Greater burdock</name>
    <name type="synonym">Lappa major</name>
    <dbReference type="NCBI Taxonomy" id="4217"/>
    <lineage>
        <taxon>Eukaryota</taxon>
        <taxon>Viridiplantae</taxon>
        <taxon>Streptophyta</taxon>
        <taxon>Embryophyta</taxon>
        <taxon>Tracheophyta</taxon>
        <taxon>Spermatophyta</taxon>
        <taxon>Magnoliopsida</taxon>
        <taxon>eudicotyledons</taxon>
        <taxon>Gunneridae</taxon>
        <taxon>Pentapetalae</taxon>
        <taxon>asterids</taxon>
        <taxon>campanulids</taxon>
        <taxon>Asterales</taxon>
        <taxon>Asteraceae</taxon>
        <taxon>Carduoideae</taxon>
        <taxon>Cardueae</taxon>
        <taxon>Arctiinae</taxon>
        <taxon>Arctium</taxon>
    </lineage>
</organism>
<protein>
    <submittedName>
        <fullName evidence="1">Uncharacterized protein</fullName>
    </submittedName>
</protein>
<name>A0ACB8Y312_ARCLA</name>